<evidence type="ECO:0000313" key="2">
    <source>
        <dbReference type="Proteomes" id="UP000005950"/>
    </source>
</evidence>
<dbReference type="Proteomes" id="UP000005950">
    <property type="component" value="Unassembled WGS sequence"/>
</dbReference>
<dbReference type="AlphaFoldDB" id="B9Y454"/>
<reference evidence="1 2" key="2">
    <citation type="submission" date="2009-02" db="EMBL/GenBank/DDBJ databases">
        <title>Draft genome sequence of Holdemania filiformis DSM 12042.</title>
        <authorList>
            <person name="Sudarsanam P."/>
            <person name="Ley R."/>
            <person name="Guruge J."/>
            <person name="Turnbaugh P.J."/>
            <person name="Mahowald M."/>
            <person name="Liep D."/>
            <person name="Gordon J."/>
        </authorList>
    </citation>
    <scope>NUCLEOTIDE SEQUENCE [LARGE SCALE GENOMIC DNA]</scope>
    <source>
        <strain evidence="1 2">DSM 12042</strain>
    </source>
</reference>
<dbReference type="EMBL" id="ACCF01000044">
    <property type="protein sequence ID" value="EEF69231.1"/>
    <property type="molecule type" value="Genomic_DNA"/>
</dbReference>
<accession>B9Y454</accession>
<proteinExistence type="predicted"/>
<evidence type="ECO:0000313" key="1">
    <source>
        <dbReference type="EMBL" id="EEF69231.1"/>
    </source>
</evidence>
<comment type="caution">
    <text evidence="1">The sequence shown here is derived from an EMBL/GenBank/DDBJ whole genome shotgun (WGS) entry which is preliminary data.</text>
</comment>
<dbReference type="HOGENOM" id="CLU_3136504_0_0_9"/>
<reference evidence="1 2" key="1">
    <citation type="submission" date="2008-12" db="EMBL/GenBank/DDBJ databases">
        <authorList>
            <person name="Fulton L."/>
            <person name="Clifton S."/>
            <person name="Fulton B."/>
            <person name="Xu J."/>
            <person name="Minx P."/>
            <person name="Pepin K.H."/>
            <person name="Johnson M."/>
            <person name="Bhonagiri V."/>
            <person name="Nash W.E."/>
            <person name="Mardis E.R."/>
            <person name="Wilson R.K."/>
        </authorList>
    </citation>
    <scope>NUCLEOTIDE SEQUENCE [LARGE SCALE GENOMIC DNA]</scope>
    <source>
        <strain evidence="1 2">DSM 12042</strain>
    </source>
</reference>
<gene>
    <name evidence="1" type="ORF">HOLDEFILI_00585</name>
</gene>
<organism evidence="1 2">
    <name type="scientific">Holdemania filiformis DSM 12042</name>
    <dbReference type="NCBI Taxonomy" id="545696"/>
    <lineage>
        <taxon>Bacteria</taxon>
        <taxon>Bacillati</taxon>
        <taxon>Bacillota</taxon>
        <taxon>Erysipelotrichia</taxon>
        <taxon>Erysipelotrichales</taxon>
        <taxon>Erysipelotrichaceae</taxon>
        <taxon>Holdemania</taxon>
    </lineage>
</organism>
<sequence length="49" mass="5764">MPQGIQFIFVFPSGCLEKEIKRNNFDRLTPLWIFQIFKTSRCPPFAFPG</sequence>
<protein>
    <submittedName>
        <fullName evidence="1">Uncharacterized protein</fullName>
    </submittedName>
</protein>
<name>B9Y454_9FIRM</name>